<keyword evidence="2" id="KW-1185">Reference proteome</keyword>
<dbReference type="Proteomes" id="UP000002595">
    <property type="component" value="Chromosome"/>
</dbReference>
<evidence type="ECO:0000313" key="2">
    <source>
        <dbReference type="Proteomes" id="UP000002595"/>
    </source>
</evidence>
<dbReference type="KEGG" id="pis:Pisl_1032"/>
<proteinExistence type="predicted"/>
<reference evidence="1" key="1">
    <citation type="submission" date="2006-12" db="EMBL/GenBank/DDBJ databases">
        <title>Complete sequence of Pyrobaculum islandicum DSM 4184.</title>
        <authorList>
            <person name="Copeland A."/>
            <person name="Lucas S."/>
            <person name="Lapidus A."/>
            <person name="Barry K."/>
            <person name="Detter J.C."/>
            <person name="Glavina del Rio T."/>
            <person name="Dalin E."/>
            <person name="Tice H."/>
            <person name="Pitluck S."/>
            <person name="Meincke L."/>
            <person name="Brettin T."/>
            <person name="Bruce D."/>
            <person name="Han C."/>
            <person name="Tapia R."/>
            <person name="Gilna P."/>
            <person name="Schmutz J."/>
            <person name="Larimer F."/>
            <person name="Land M."/>
            <person name="Hauser L."/>
            <person name="Kyrpides N."/>
            <person name="Mikhailova N."/>
            <person name="Cozen A.E."/>
            <person name="Fitz-Gibbon S.T."/>
            <person name="House C.H."/>
            <person name="Saltikov C."/>
            <person name="Lowe T."/>
            <person name="Richardson P."/>
        </authorList>
    </citation>
    <scope>NUCLEOTIDE SEQUENCE [LARGE SCALE GENOMIC DNA]</scope>
    <source>
        <strain evidence="1">DSM 4184</strain>
    </source>
</reference>
<protein>
    <submittedName>
        <fullName evidence="1">Uncharacterized protein</fullName>
    </submittedName>
</protein>
<dbReference type="GeneID" id="4616491"/>
<dbReference type="RefSeq" id="WP_011762781.1">
    <property type="nucleotide sequence ID" value="NC_008701.1"/>
</dbReference>
<sequence>MCPASPQSWRNTDPSPGTATYAAVLTIVATITESRPEGLYVHFRADITTAVLLYAKPPEYPEITIRAKPPHVQELYGLIYAPTASSPTS</sequence>
<dbReference type="AlphaFoldDB" id="A1RTC4"/>
<evidence type="ECO:0000313" key="1">
    <source>
        <dbReference type="EMBL" id="ABL88206.1"/>
    </source>
</evidence>
<dbReference type="STRING" id="384616.Pisl_1032"/>
<gene>
    <name evidence="1" type="ordered locus">Pisl_1032</name>
</gene>
<dbReference type="HOGENOM" id="CLU_2447786_0_0_2"/>
<organism evidence="1 2">
    <name type="scientific">Pyrobaculum islandicum (strain DSM 4184 / JCM 9189 / GEO3)</name>
    <dbReference type="NCBI Taxonomy" id="384616"/>
    <lineage>
        <taxon>Archaea</taxon>
        <taxon>Thermoproteota</taxon>
        <taxon>Thermoprotei</taxon>
        <taxon>Thermoproteales</taxon>
        <taxon>Thermoproteaceae</taxon>
        <taxon>Pyrobaculum</taxon>
    </lineage>
</organism>
<accession>A1RTC4</accession>
<name>A1RTC4_PYRIL</name>
<dbReference type="EMBL" id="CP000504">
    <property type="protein sequence ID" value="ABL88206.1"/>
    <property type="molecule type" value="Genomic_DNA"/>
</dbReference>